<dbReference type="Pfam" id="PF08786">
    <property type="entry name" value="DcrB"/>
    <property type="match status" value="1"/>
</dbReference>
<dbReference type="AlphaFoldDB" id="A0A0F0V4T3"/>
<dbReference type="EMBL" id="LDZF01000073">
    <property type="protein sequence ID" value="KMK03227.1"/>
    <property type="molecule type" value="Genomic_DNA"/>
</dbReference>
<dbReference type="SUPFAM" id="SSF55724">
    <property type="entry name" value="Mog1p/PsbP-like"/>
    <property type="match status" value="1"/>
</dbReference>
<dbReference type="InterPro" id="IPR014894">
    <property type="entry name" value="DcrB/EagT6"/>
</dbReference>
<protein>
    <submittedName>
        <fullName evidence="1">DcrB-related protein</fullName>
    </submittedName>
</protein>
<dbReference type="EMBL" id="ABLOKC030000052">
    <property type="protein sequence ID" value="EML1474440.1"/>
    <property type="molecule type" value="Genomic_DNA"/>
</dbReference>
<reference evidence="2 3" key="1">
    <citation type="submission" date="2015-05" db="EMBL/GenBank/DDBJ databases">
        <title>Genome sequences of Pluralibacter gergoviae.</title>
        <authorList>
            <person name="Greninger A.L."/>
            <person name="Miller S."/>
        </authorList>
    </citation>
    <scope>NUCLEOTIDE SEQUENCE [LARGE SCALE GENOMIC DNA]</scope>
    <source>
        <strain evidence="2 3">JS81F13</strain>
    </source>
</reference>
<comment type="caution">
    <text evidence="2">The sequence shown here is derived from an EMBL/GenBank/DDBJ whole genome shotgun (WGS) entry which is preliminary data.</text>
</comment>
<evidence type="ECO:0000313" key="1">
    <source>
        <dbReference type="EMBL" id="EML1474440.1"/>
    </source>
</evidence>
<dbReference type="InterPro" id="IPR016123">
    <property type="entry name" value="Mog1/PsbP_a/b/a-sand"/>
</dbReference>
<evidence type="ECO:0000313" key="3">
    <source>
        <dbReference type="Proteomes" id="UP000036196"/>
    </source>
</evidence>
<reference evidence="1" key="2">
    <citation type="submission" date="2024-02" db="EMBL/GenBank/DDBJ databases">
        <authorList>
            <consortium name="Clinical and Environmental Microbiology Branch: Whole genome sequencing antimicrobial resistance pathogens in the healthcare setting"/>
        </authorList>
    </citation>
    <scope>NUCLEOTIDE SEQUENCE</scope>
    <source>
        <strain evidence="1">2021DK-00143</strain>
    </source>
</reference>
<accession>A0A0F0V4T3</accession>
<dbReference type="Proteomes" id="UP000036196">
    <property type="component" value="Unassembled WGS sequence"/>
</dbReference>
<evidence type="ECO:0000313" key="2">
    <source>
        <dbReference type="EMBL" id="KMK03227.1"/>
    </source>
</evidence>
<dbReference type="PATRIC" id="fig|61647.13.peg.5072"/>
<dbReference type="Gene3D" id="3.40.1000.10">
    <property type="entry name" value="Mog1/PsbP, alpha/beta/alpha sandwich"/>
    <property type="match status" value="1"/>
</dbReference>
<name>A0A0F0V4T3_PLUGE</name>
<organism evidence="2 3">
    <name type="scientific">Pluralibacter gergoviae</name>
    <name type="common">Enterobacter gergoviae</name>
    <dbReference type="NCBI Taxonomy" id="61647"/>
    <lineage>
        <taxon>Bacteria</taxon>
        <taxon>Pseudomonadati</taxon>
        <taxon>Pseudomonadota</taxon>
        <taxon>Gammaproteobacteria</taxon>
        <taxon>Enterobacterales</taxon>
        <taxon>Enterobacteriaceae</taxon>
        <taxon>Pluralibacter</taxon>
    </lineage>
</organism>
<dbReference type="RefSeq" id="WP_045291542.1">
    <property type="nucleotide sequence ID" value="NZ_CACVCI010000001.1"/>
</dbReference>
<sequence length="243" mass="26967">MNLFTLSDNGASEFTFVVSRASAKSDEDVKSVALRLVKELEVTVPAFHLESTGMTQVGGYPAAELFYQFRNDGGVIFQKQTVILLRDQPAGQKMVCYIGTCPGEFSDYYHRQYQEVMQSIKFHQAAEPRVGEMLTADNEGIFFALDGNTKVLSVYAGIQDLYQHLPLQQAKEGVFLAFDQQGGPLKVAPVPDSDPVRYALWTLPGDESHHLLAHLAVCRQIIGPDYLDTTDKIRLFITATRAG</sequence>
<keyword evidence="3" id="KW-1185">Reference proteome</keyword>
<proteinExistence type="predicted"/>
<gene>
    <name evidence="2" type="ORF">ABW06_25810</name>
    <name evidence="1" type="ORF">QEG54_005276</name>
</gene>